<organism evidence="1 2">
    <name type="scientific">Sinisalibacter aestuarii</name>
    <dbReference type="NCBI Taxonomy" id="2949426"/>
    <lineage>
        <taxon>Bacteria</taxon>
        <taxon>Pseudomonadati</taxon>
        <taxon>Pseudomonadota</taxon>
        <taxon>Alphaproteobacteria</taxon>
        <taxon>Rhodobacterales</taxon>
        <taxon>Roseobacteraceae</taxon>
        <taxon>Sinisalibacter</taxon>
    </lineage>
</organism>
<sequence>MSDNSPRLDLPYIQPAQAQKHVTHNEALRLLDALVQLTVVAFGAVTPPSLPVEGEIYALGPGANDAWSGRDGDLAMYVDGAWQFHTPQPGWAAVLAGTTEMRIWDGGDWSGLGADSFDNLTGVGINTTADGTNRLAVSSPATLLSHEGDDHRLKVNKATAGDTASLLFQDGWSGRAEIGLAGDDDLHVKVSADGSAWTEALVINAVTGAASFPAGIAGVAGSLSTNRTYYVRGDGYDGNDGLADTAAGAFRTVQHAVDIAAGLYCGPYTVTIRIGPGTFDEGTRLLVPGNGNLRLVLEGAGYDATTISGSAYGIQITGPCEVTLRNLSVSGASVALWARYGARVFLRGTIQIGTGSARMICADNGAYIEVLNCTLLIGATGSAYFLYATAGGYIYLGTGVTVATTAPVSFTATAFANLSATAQVNASQVVWDESAGAISGLRFNANSNGVINTAGGGASYIPGTTAGITATGGQYV</sequence>
<name>A0ABQ5LMV9_9RHOB</name>
<evidence type="ECO:0000313" key="2">
    <source>
        <dbReference type="Proteomes" id="UP001144205"/>
    </source>
</evidence>
<protein>
    <recommendedName>
        <fullName evidence="3">DUF2793 domain-containing protein</fullName>
    </recommendedName>
</protein>
<dbReference type="InterPro" id="IPR011050">
    <property type="entry name" value="Pectin_lyase_fold/virulence"/>
</dbReference>
<dbReference type="RefSeq" id="WP_281840314.1">
    <property type="nucleotide sequence ID" value="NZ_BROH01000001.1"/>
</dbReference>
<gene>
    <name evidence="1" type="ORF">STA1M1_02210</name>
</gene>
<evidence type="ECO:0008006" key="3">
    <source>
        <dbReference type="Google" id="ProtNLM"/>
    </source>
</evidence>
<evidence type="ECO:0000313" key="1">
    <source>
        <dbReference type="EMBL" id="GKY86352.1"/>
    </source>
</evidence>
<dbReference type="Proteomes" id="UP001144205">
    <property type="component" value="Unassembled WGS sequence"/>
</dbReference>
<proteinExistence type="predicted"/>
<dbReference type="EMBL" id="BROH01000001">
    <property type="protein sequence ID" value="GKY86352.1"/>
    <property type="molecule type" value="Genomic_DNA"/>
</dbReference>
<dbReference type="SUPFAM" id="SSF51126">
    <property type="entry name" value="Pectin lyase-like"/>
    <property type="match status" value="1"/>
</dbReference>
<keyword evidence="2" id="KW-1185">Reference proteome</keyword>
<dbReference type="Gene3D" id="2.160.20.10">
    <property type="entry name" value="Single-stranded right-handed beta-helix, Pectin lyase-like"/>
    <property type="match status" value="1"/>
</dbReference>
<reference evidence="1" key="1">
    <citation type="journal article" date="2023" name="Int. J. Syst. Evol. Microbiol.">
        <title>Sinisalibacter aestuarii sp. nov., isolated from estuarine sediment of the Arakawa River.</title>
        <authorList>
            <person name="Arafat S.T."/>
            <person name="Hirano S."/>
            <person name="Sato A."/>
            <person name="Takeuchi K."/>
            <person name="Yasuda T."/>
            <person name="Terahara T."/>
            <person name="Hamada M."/>
            <person name="Kobayashi T."/>
        </authorList>
    </citation>
    <scope>NUCLEOTIDE SEQUENCE</scope>
    <source>
        <strain evidence="1">B-399</strain>
    </source>
</reference>
<dbReference type="InterPro" id="IPR012334">
    <property type="entry name" value="Pectin_lyas_fold"/>
</dbReference>
<accession>A0ABQ5LMV9</accession>
<dbReference type="InterPro" id="IPR021251">
    <property type="entry name" value="DUF2793"/>
</dbReference>
<comment type="caution">
    <text evidence="1">The sequence shown here is derived from an EMBL/GenBank/DDBJ whole genome shotgun (WGS) entry which is preliminary data.</text>
</comment>
<dbReference type="Pfam" id="PF10983">
    <property type="entry name" value="DUF2793"/>
    <property type="match status" value="1"/>
</dbReference>